<evidence type="ECO:0000256" key="2">
    <source>
        <dbReference type="ARBA" id="ARBA00022723"/>
    </source>
</evidence>
<comment type="cofactor">
    <cofactor evidence="5">
        <name>[2Fe-2S] cluster</name>
        <dbReference type="ChEBI" id="CHEBI:190135"/>
    </cofactor>
</comment>
<keyword evidence="4" id="KW-0411">Iron-sulfur</keyword>
<evidence type="ECO:0000313" key="7">
    <source>
        <dbReference type="EMBL" id="OMJ77954.1"/>
    </source>
</evidence>
<dbReference type="SMART" id="SM00704">
    <property type="entry name" value="ZnF_CDGSH"/>
    <property type="match status" value="2"/>
</dbReference>
<dbReference type="GO" id="GO:0051537">
    <property type="term" value="F:2 iron, 2 sulfur cluster binding"/>
    <property type="evidence" value="ECO:0007669"/>
    <property type="project" value="UniProtKB-KW"/>
</dbReference>
<evidence type="ECO:0000256" key="5">
    <source>
        <dbReference type="ARBA" id="ARBA00034078"/>
    </source>
</evidence>
<dbReference type="InterPro" id="IPR042216">
    <property type="entry name" value="MitoNEET_CISD"/>
</dbReference>
<evidence type="ECO:0000256" key="4">
    <source>
        <dbReference type="ARBA" id="ARBA00023014"/>
    </source>
</evidence>
<feature type="domain" description="Iron-binding zinc finger CDGSH type" evidence="6">
    <location>
        <begin position="15"/>
        <end position="52"/>
    </location>
</feature>
<proteinExistence type="predicted"/>
<evidence type="ECO:0000256" key="1">
    <source>
        <dbReference type="ARBA" id="ARBA00022714"/>
    </source>
</evidence>
<dbReference type="AlphaFoldDB" id="A0A1R2BMJ6"/>
<dbReference type="Pfam" id="PF09360">
    <property type="entry name" value="zf-CDGSH"/>
    <property type="match status" value="1"/>
</dbReference>
<name>A0A1R2BMJ6_9CILI</name>
<dbReference type="PANTHER" id="PTHR46491:SF3">
    <property type="entry name" value="CDGSH IRON-SULFUR DOMAIN-CONTAINING PROTEIN 3, MITOCHONDRIAL"/>
    <property type="match status" value="1"/>
</dbReference>
<evidence type="ECO:0000256" key="3">
    <source>
        <dbReference type="ARBA" id="ARBA00023004"/>
    </source>
</evidence>
<dbReference type="InterPro" id="IPR018967">
    <property type="entry name" value="FeS-contain_CDGSH-typ"/>
</dbReference>
<dbReference type="PANTHER" id="PTHR46491">
    <property type="entry name" value="CDGSH IRON SULFUR DOMAIN PROTEIN HOMOLOG"/>
    <property type="match status" value="1"/>
</dbReference>
<dbReference type="Gene3D" id="3.40.5.90">
    <property type="entry name" value="CDGSH iron-sulfur domain, mitoNEET-type"/>
    <property type="match status" value="2"/>
</dbReference>
<keyword evidence="1" id="KW-0001">2Fe-2S</keyword>
<keyword evidence="8" id="KW-1185">Reference proteome</keyword>
<dbReference type="OrthoDB" id="15717at2759"/>
<dbReference type="GO" id="GO:0005739">
    <property type="term" value="C:mitochondrion"/>
    <property type="evidence" value="ECO:0007669"/>
    <property type="project" value="TreeGrafter"/>
</dbReference>
<protein>
    <recommendedName>
        <fullName evidence="6">Iron-binding zinc finger CDGSH type domain-containing protein</fullName>
    </recommendedName>
</protein>
<accession>A0A1R2BMJ6</accession>
<comment type="caution">
    <text evidence="7">The sequence shown here is derived from an EMBL/GenBank/DDBJ whole genome shotgun (WGS) entry which is preliminary data.</text>
</comment>
<organism evidence="7 8">
    <name type="scientific">Stentor coeruleus</name>
    <dbReference type="NCBI Taxonomy" id="5963"/>
    <lineage>
        <taxon>Eukaryota</taxon>
        <taxon>Sar</taxon>
        <taxon>Alveolata</taxon>
        <taxon>Ciliophora</taxon>
        <taxon>Postciliodesmatophora</taxon>
        <taxon>Heterotrichea</taxon>
        <taxon>Heterotrichida</taxon>
        <taxon>Stentoridae</taxon>
        <taxon>Stentor</taxon>
    </lineage>
</organism>
<feature type="domain" description="Iron-binding zinc finger CDGSH type" evidence="6">
    <location>
        <begin position="53"/>
        <end position="86"/>
    </location>
</feature>
<dbReference type="Proteomes" id="UP000187209">
    <property type="component" value="Unassembled WGS sequence"/>
</dbReference>
<evidence type="ECO:0000259" key="6">
    <source>
        <dbReference type="SMART" id="SM00704"/>
    </source>
</evidence>
<sequence length="87" mass="9680">MEAQVPPNVRVKAKKGPYRVELTAGQTIYFCDCGRSKNQPYCDGAHAGTEFGPIAFTAPETKAYFMCGCKYANIKPMCDGQHNKIEW</sequence>
<evidence type="ECO:0000313" key="8">
    <source>
        <dbReference type="Proteomes" id="UP000187209"/>
    </source>
</evidence>
<keyword evidence="3" id="KW-0408">Iron</keyword>
<keyword evidence="2" id="KW-0479">Metal-binding</keyword>
<dbReference type="InterPro" id="IPR052950">
    <property type="entry name" value="CISD"/>
</dbReference>
<dbReference type="EMBL" id="MPUH01000547">
    <property type="protein sequence ID" value="OMJ77954.1"/>
    <property type="molecule type" value="Genomic_DNA"/>
</dbReference>
<dbReference type="GO" id="GO:0046872">
    <property type="term" value="F:metal ion binding"/>
    <property type="evidence" value="ECO:0007669"/>
    <property type="project" value="UniProtKB-KW"/>
</dbReference>
<gene>
    <name evidence="7" type="ORF">SteCoe_22348</name>
</gene>
<reference evidence="7 8" key="1">
    <citation type="submission" date="2016-11" db="EMBL/GenBank/DDBJ databases">
        <title>The macronuclear genome of Stentor coeruleus: a giant cell with tiny introns.</title>
        <authorList>
            <person name="Slabodnick M."/>
            <person name="Ruby J.G."/>
            <person name="Reiff S.B."/>
            <person name="Swart E.C."/>
            <person name="Gosai S."/>
            <person name="Prabakaran S."/>
            <person name="Witkowska E."/>
            <person name="Larue G.E."/>
            <person name="Fisher S."/>
            <person name="Freeman R.M."/>
            <person name="Gunawardena J."/>
            <person name="Chu W."/>
            <person name="Stover N.A."/>
            <person name="Gregory B.D."/>
            <person name="Nowacki M."/>
            <person name="Derisi J."/>
            <person name="Roy S.W."/>
            <person name="Marshall W.F."/>
            <person name="Sood P."/>
        </authorList>
    </citation>
    <scope>NUCLEOTIDE SEQUENCE [LARGE SCALE GENOMIC DNA]</scope>
    <source>
        <strain evidence="7">WM001</strain>
    </source>
</reference>